<dbReference type="GeneID" id="73324429"/>
<evidence type="ECO:0000256" key="1">
    <source>
        <dbReference type="SAM" id="MobiDB-lite"/>
    </source>
</evidence>
<dbReference type="InterPro" id="IPR006652">
    <property type="entry name" value="Kelch_1"/>
</dbReference>
<comment type="caution">
    <text evidence="2">The sequence shown here is derived from an EMBL/GenBank/DDBJ whole genome shotgun (WGS) entry which is preliminary data.</text>
</comment>
<evidence type="ECO:0000313" key="3">
    <source>
        <dbReference type="Proteomes" id="UP001055115"/>
    </source>
</evidence>
<gene>
    <name evidence="2" type="ORF">ColSpa_03627</name>
</gene>
<keyword evidence="3" id="KW-1185">Reference proteome</keyword>
<dbReference type="Gene3D" id="2.120.10.80">
    <property type="entry name" value="Kelch-type beta propeller"/>
    <property type="match status" value="1"/>
</dbReference>
<dbReference type="EMBL" id="BQXU01000007">
    <property type="protein sequence ID" value="GKT43446.1"/>
    <property type="molecule type" value="Genomic_DNA"/>
</dbReference>
<dbReference type="Proteomes" id="UP001055115">
    <property type="component" value="Unassembled WGS sequence"/>
</dbReference>
<dbReference type="PANTHER" id="PTHR46407:SF3">
    <property type="entry name" value="OS02G0208700 PROTEIN"/>
    <property type="match status" value="1"/>
</dbReference>
<dbReference type="PANTHER" id="PTHR46407">
    <property type="entry name" value="OS02G0208700 PROTEIN"/>
    <property type="match status" value="1"/>
</dbReference>
<evidence type="ECO:0000313" key="2">
    <source>
        <dbReference type="EMBL" id="GKT43446.1"/>
    </source>
</evidence>
<accession>A0AA37P5D2</accession>
<dbReference type="RefSeq" id="XP_049125796.1">
    <property type="nucleotide sequence ID" value="XM_049269839.1"/>
</dbReference>
<dbReference type="InterPro" id="IPR044595">
    <property type="entry name" value="KMD1-4"/>
</dbReference>
<feature type="region of interest" description="Disordered" evidence="1">
    <location>
        <begin position="187"/>
        <end position="207"/>
    </location>
</feature>
<dbReference type="Pfam" id="PF24681">
    <property type="entry name" value="Kelch_KLHDC2_KLHL20_DRC7"/>
    <property type="match status" value="1"/>
</dbReference>
<dbReference type="SMART" id="SM00612">
    <property type="entry name" value="Kelch"/>
    <property type="match status" value="3"/>
</dbReference>
<dbReference type="AlphaFoldDB" id="A0AA37P5D2"/>
<dbReference type="SUPFAM" id="SSF117281">
    <property type="entry name" value="Kelch motif"/>
    <property type="match status" value="1"/>
</dbReference>
<name>A0AA37P5D2_9PEZI</name>
<protein>
    <submittedName>
        <fullName evidence="2">Kelch-like protein terF</fullName>
    </submittedName>
</protein>
<proteinExistence type="predicted"/>
<sequence>MPPGEERGSATVGVYGKKIYLAGGMRTLEPIGEAGEQDTVDTVTAFDTESLSWYTLPSTAQNLPEGRDHAGGSVVGSKFYVIGGRERGQRNVKDTVFMLDLDNLEGGWTTKDRRMPTARGGVVTGAVNGKVYVFGGEGNPAAGTNGIFNETEVFDAKTESWKRLAPMPLPRHGGSAVAIGGGIYLPGGGLREGGSPDSTLDAYRPKK</sequence>
<dbReference type="InterPro" id="IPR015915">
    <property type="entry name" value="Kelch-typ_b-propeller"/>
</dbReference>
<organism evidence="2 3">
    <name type="scientific">Colletotrichum spaethianum</name>
    <dbReference type="NCBI Taxonomy" id="700344"/>
    <lineage>
        <taxon>Eukaryota</taxon>
        <taxon>Fungi</taxon>
        <taxon>Dikarya</taxon>
        <taxon>Ascomycota</taxon>
        <taxon>Pezizomycotina</taxon>
        <taxon>Sordariomycetes</taxon>
        <taxon>Hypocreomycetidae</taxon>
        <taxon>Glomerellales</taxon>
        <taxon>Glomerellaceae</taxon>
        <taxon>Colletotrichum</taxon>
        <taxon>Colletotrichum spaethianum species complex</taxon>
    </lineage>
</organism>
<reference evidence="2 3" key="1">
    <citation type="submission" date="2022-03" db="EMBL/GenBank/DDBJ databases">
        <title>Genome data of Colletotrichum spp.</title>
        <authorList>
            <person name="Utami Y.D."/>
            <person name="Hiruma K."/>
        </authorList>
    </citation>
    <scope>NUCLEOTIDE SEQUENCE [LARGE SCALE GENOMIC DNA]</scope>
    <source>
        <strain evidence="2 3">MAFF 239500</strain>
    </source>
</reference>
<dbReference type="GO" id="GO:2000762">
    <property type="term" value="P:regulation of phenylpropanoid metabolic process"/>
    <property type="evidence" value="ECO:0007669"/>
    <property type="project" value="InterPro"/>
</dbReference>